<evidence type="ECO:0000313" key="1">
    <source>
        <dbReference type="EMBL" id="BDI30535.1"/>
    </source>
</evidence>
<keyword evidence="2" id="KW-1185">Reference proteome</keyword>
<organism evidence="1 2">
    <name type="scientific">Capsulimonas corticalis</name>
    <dbReference type="NCBI Taxonomy" id="2219043"/>
    <lineage>
        <taxon>Bacteria</taxon>
        <taxon>Bacillati</taxon>
        <taxon>Armatimonadota</taxon>
        <taxon>Armatimonadia</taxon>
        <taxon>Capsulimonadales</taxon>
        <taxon>Capsulimonadaceae</taxon>
        <taxon>Capsulimonas</taxon>
    </lineage>
</organism>
<proteinExistence type="predicted"/>
<dbReference type="AlphaFoldDB" id="A0A402CVU8"/>
<dbReference type="KEGG" id="ccot:CCAX7_25860"/>
<sequence length="338" mass="38655">MTEIDPNTTLYDVMSGVAPSHMIERVSAWAHAERWRVGGIDLARTRHSDILDKRAKGRAIYDEYRRAHRIAVLYEPANIMRLLDAVAVKLCCENFAALEEVDSTLSENLNAMARSWADWHDEFLINQIIPEADWPKLINTFVARTIKADGWLKPLQQERWEQRKAATKPARQTDGKTYLPHELKIAIKKFLRSDRLSEYTSAQIAEQLQCRSKWQEVGRMLGELSKDPGSGVVWRHPKGKPRMMLWKYCPQRNIIKAAPERTQEIVSKWVIDYVRAKQTDDITKRSLRAIREAMRRFFGQISNDTVDNAVHGLCAEGQLLAGPGSRGGTAYSVPEDCL</sequence>
<dbReference type="EMBL" id="AP025739">
    <property type="protein sequence ID" value="BDI30535.1"/>
    <property type="molecule type" value="Genomic_DNA"/>
</dbReference>
<protein>
    <submittedName>
        <fullName evidence="1">Uncharacterized protein</fullName>
    </submittedName>
</protein>
<dbReference type="Proteomes" id="UP000287394">
    <property type="component" value="Chromosome"/>
</dbReference>
<dbReference type="RefSeq" id="WP_125205976.1">
    <property type="nucleotide sequence ID" value="NZ_AP025739.1"/>
</dbReference>
<evidence type="ECO:0000313" key="2">
    <source>
        <dbReference type="Proteomes" id="UP000287394"/>
    </source>
</evidence>
<reference evidence="1 2" key="1">
    <citation type="journal article" date="2019" name="Int. J. Syst. Evol. Microbiol.">
        <title>Capsulimonas corticalis gen. nov., sp. nov., an aerobic capsulated bacterium, of a novel bacterial order, Capsulimonadales ord. nov., of the class Armatimonadia of the phylum Armatimonadetes.</title>
        <authorList>
            <person name="Li J."/>
            <person name="Kudo C."/>
            <person name="Tonouchi A."/>
        </authorList>
    </citation>
    <scope>NUCLEOTIDE SEQUENCE [LARGE SCALE GENOMIC DNA]</scope>
    <source>
        <strain evidence="1 2">AX-7</strain>
    </source>
</reference>
<gene>
    <name evidence="1" type="ORF">CCAX7_25860</name>
</gene>
<name>A0A402CVU8_9BACT</name>
<accession>A0A402CVU8</accession>